<dbReference type="Proteomes" id="UP000631670">
    <property type="component" value="Unassembled WGS sequence"/>
</dbReference>
<dbReference type="InterPro" id="IPR011990">
    <property type="entry name" value="TPR-like_helical_dom_sf"/>
</dbReference>
<keyword evidence="5" id="KW-0238">DNA-binding</keyword>
<dbReference type="SMART" id="SM00421">
    <property type="entry name" value="HTH_LUXR"/>
    <property type="match status" value="1"/>
</dbReference>
<feature type="repeat" description="TPR" evidence="3">
    <location>
        <begin position="786"/>
        <end position="819"/>
    </location>
</feature>
<evidence type="ECO:0000313" key="5">
    <source>
        <dbReference type="EMBL" id="MBE1496585.1"/>
    </source>
</evidence>
<comment type="caution">
    <text evidence="5">The sequence shown here is derived from an EMBL/GenBank/DDBJ whole genome shotgun (WGS) entry which is preliminary data.</text>
</comment>
<dbReference type="CDD" id="cd06170">
    <property type="entry name" value="LuxR_C_like"/>
    <property type="match status" value="1"/>
</dbReference>
<feature type="domain" description="HTH luxR-type" evidence="4">
    <location>
        <begin position="843"/>
        <end position="908"/>
    </location>
</feature>
<gene>
    <name evidence="5" type="ORF">H4696_003685</name>
</gene>
<dbReference type="EMBL" id="JADBEG010000001">
    <property type="protein sequence ID" value="MBE1496585.1"/>
    <property type="molecule type" value="Genomic_DNA"/>
</dbReference>
<dbReference type="Gene3D" id="1.25.40.10">
    <property type="entry name" value="Tetratricopeptide repeat domain"/>
    <property type="match status" value="1"/>
</dbReference>
<evidence type="ECO:0000313" key="6">
    <source>
        <dbReference type="Proteomes" id="UP000631670"/>
    </source>
</evidence>
<dbReference type="PRINTS" id="PR00038">
    <property type="entry name" value="HTHLUXR"/>
</dbReference>
<dbReference type="PROSITE" id="PS00622">
    <property type="entry name" value="HTH_LUXR_1"/>
    <property type="match status" value="1"/>
</dbReference>
<dbReference type="RefSeq" id="WP_192782391.1">
    <property type="nucleotide sequence ID" value="NZ_JADBEG010000001.1"/>
</dbReference>
<dbReference type="SUPFAM" id="SSF46894">
    <property type="entry name" value="C-terminal effector domain of the bipartite response regulators"/>
    <property type="match status" value="1"/>
</dbReference>
<keyword evidence="2" id="KW-0067">ATP-binding</keyword>
<name>A0ABR9I079_9PSEU</name>
<evidence type="ECO:0000256" key="3">
    <source>
        <dbReference type="PROSITE-ProRule" id="PRU00339"/>
    </source>
</evidence>
<dbReference type="SUPFAM" id="SSF52540">
    <property type="entry name" value="P-loop containing nucleoside triphosphate hydrolases"/>
    <property type="match status" value="1"/>
</dbReference>
<dbReference type="PANTHER" id="PTHR16305">
    <property type="entry name" value="TESTICULAR SOLUBLE ADENYLYL CYCLASE"/>
    <property type="match status" value="1"/>
</dbReference>
<dbReference type="Pfam" id="PF00196">
    <property type="entry name" value="GerE"/>
    <property type="match status" value="1"/>
</dbReference>
<dbReference type="InterPro" id="IPR016032">
    <property type="entry name" value="Sig_transdc_resp-reg_C-effctor"/>
</dbReference>
<dbReference type="GO" id="GO:0003677">
    <property type="term" value="F:DNA binding"/>
    <property type="evidence" value="ECO:0007669"/>
    <property type="project" value="UniProtKB-KW"/>
</dbReference>
<keyword evidence="6" id="KW-1185">Reference proteome</keyword>
<keyword evidence="1" id="KW-0547">Nucleotide-binding</keyword>
<dbReference type="Gene3D" id="1.10.10.10">
    <property type="entry name" value="Winged helix-like DNA-binding domain superfamily/Winged helix DNA-binding domain"/>
    <property type="match status" value="1"/>
</dbReference>
<dbReference type="InterPro" id="IPR000792">
    <property type="entry name" value="Tscrpt_reg_LuxR_C"/>
</dbReference>
<dbReference type="SUPFAM" id="SSF48452">
    <property type="entry name" value="TPR-like"/>
    <property type="match status" value="1"/>
</dbReference>
<evidence type="ECO:0000256" key="2">
    <source>
        <dbReference type="ARBA" id="ARBA00022840"/>
    </source>
</evidence>
<reference evidence="5 6" key="1">
    <citation type="submission" date="2020-10" db="EMBL/GenBank/DDBJ databases">
        <title>Sequencing the genomes of 1000 actinobacteria strains.</title>
        <authorList>
            <person name="Klenk H.-P."/>
        </authorList>
    </citation>
    <scope>NUCLEOTIDE SEQUENCE [LARGE SCALE GENOMIC DNA]</scope>
    <source>
        <strain evidence="5 6">DSM 44653</strain>
    </source>
</reference>
<keyword evidence="3" id="KW-0802">TPR repeat</keyword>
<dbReference type="InterPro" id="IPR027417">
    <property type="entry name" value="P-loop_NTPase"/>
</dbReference>
<sequence>MAEVTAVAGRVVGRRRELEVLGSAFANARAGSATLVRVRGATGTGKTALLAEFARSVGDRAVVLSETCRRPGGGNTGRAAEGLLPDAGSRYGMPVPVLSRRLGRRLADLTVAGPVVVLLDDFHHCDEASVRVLAHQAHRGAEQPLLVVVAQRPAGQPLWPPMTLPPGDVATVDLAAFTEPEVAEVAAAWWSEEPGPGFARELSTLTGGNPALLGELCAALHLEGLAPDEQALARARVLAPGARARLVERVLAGRPAHVRHVAEAVAVVGAPDVELVALLGGVPEPLAADALGVLAAEGLLRDGGGELASPAVRDAVLAGVPERRLGPLRLTAARLLNDRGRPPEDVGAHLLGRRLLPERWMRDVLAEAARTAERSGRPHDAARYLGVLVADRPQDMPVRIEFARLVGVRDPLAAYATLAGMAEQAEDVRSRARISLQLAIAALSAREPQEATRLLTGALEQLDGDRAGDADRGLRTELESALLAVAFEQPGSLDLVAGRLPAMSALTGQTPAEVGVLALAGLAHMIRGTDRELAVSCARRALERPEPPVRWACSLAAYVLFAADEVDEALHALGGLSPGPVRDDTGWAEVVALTAHSWLTCGAGDLSRALSDATAAVRAAERDDRAELATAPLVSQALVLLQQGDVDGAAAAMARADRAGPDGSVLRFPFHLLARGRLAEARGDLDGALAHLRRCGAALRAEGGANPLFVPWWLDGARVLVRLGRRTDAAELVAHGEELARAWGSASARGLALLGRGLVAEGGAAVDGLTAAAEVLGGTAASWYLAEAETALGQALLRAGDHQGARRAFRAAVDLSVRSGFWSRAEEAQAGVTAAGGRNYPVTGSVTDVLTLGERRVGELAATGATNRTIADALQLAVRTVEIHLTSVYRKLGVNGRTQLQERFPGGLLAPEPAL</sequence>
<dbReference type="PANTHER" id="PTHR16305:SF28">
    <property type="entry name" value="GUANYLATE CYCLASE DOMAIN-CONTAINING PROTEIN"/>
    <property type="match status" value="1"/>
</dbReference>
<evidence type="ECO:0000256" key="1">
    <source>
        <dbReference type="ARBA" id="ARBA00022741"/>
    </source>
</evidence>
<organism evidence="5 6">
    <name type="scientific">Amycolatopsis lexingtonensis</name>
    <dbReference type="NCBI Taxonomy" id="218822"/>
    <lineage>
        <taxon>Bacteria</taxon>
        <taxon>Bacillati</taxon>
        <taxon>Actinomycetota</taxon>
        <taxon>Actinomycetes</taxon>
        <taxon>Pseudonocardiales</taxon>
        <taxon>Pseudonocardiaceae</taxon>
        <taxon>Amycolatopsis</taxon>
    </lineage>
</organism>
<evidence type="ECO:0000259" key="4">
    <source>
        <dbReference type="PROSITE" id="PS50043"/>
    </source>
</evidence>
<protein>
    <submittedName>
        <fullName evidence="5">DNA-binding CsgD family transcriptional regulator</fullName>
    </submittedName>
</protein>
<dbReference type="Pfam" id="PF13191">
    <property type="entry name" value="AAA_16"/>
    <property type="match status" value="1"/>
</dbReference>
<dbReference type="PROSITE" id="PS50043">
    <property type="entry name" value="HTH_LUXR_2"/>
    <property type="match status" value="1"/>
</dbReference>
<proteinExistence type="predicted"/>
<dbReference type="InterPro" id="IPR036388">
    <property type="entry name" value="WH-like_DNA-bd_sf"/>
</dbReference>
<accession>A0ABR9I079</accession>
<dbReference type="InterPro" id="IPR019734">
    <property type="entry name" value="TPR_rpt"/>
</dbReference>
<dbReference type="InterPro" id="IPR041664">
    <property type="entry name" value="AAA_16"/>
</dbReference>
<dbReference type="PROSITE" id="PS50005">
    <property type="entry name" value="TPR"/>
    <property type="match status" value="1"/>
</dbReference>